<comment type="caution">
    <text evidence="3">The sequence shown here is derived from an EMBL/GenBank/DDBJ whole genome shotgun (WGS) entry which is preliminary data.</text>
</comment>
<dbReference type="EMBL" id="JADPVI010000003">
    <property type="protein sequence ID" value="MBF8457748.1"/>
    <property type="molecule type" value="Genomic_DNA"/>
</dbReference>
<gene>
    <name evidence="3" type="ORF">IV494_11215</name>
</gene>
<dbReference type="RefSeq" id="WP_196080234.1">
    <property type="nucleotide sequence ID" value="NZ_JADPVI010000003.1"/>
</dbReference>
<organism evidence="3 4">
    <name type="scientific">Kaistella gelatinilytica</name>
    <dbReference type="NCBI Taxonomy" id="2787636"/>
    <lineage>
        <taxon>Bacteria</taxon>
        <taxon>Pseudomonadati</taxon>
        <taxon>Bacteroidota</taxon>
        <taxon>Flavobacteriia</taxon>
        <taxon>Flavobacteriales</taxon>
        <taxon>Weeksellaceae</taxon>
        <taxon>Chryseobacterium group</taxon>
        <taxon>Kaistella</taxon>
    </lineage>
</organism>
<feature type="compositionally biased region" description="Basic and acidic residues" evidence="1">
    <location>
        <begin position="59"/>
        <end position="88"/>
    </location>
</feature>
<dbReference type="Proteomes" id="UP000660070">
    <property type="component" value="Unassembled WGS sequence"/>
</dbReference>
<feature type="chain" id="PRO_5046462996" evidence="2">
    <location>
        <begin position="20"/>
        <end position="88"/>
    </location>
</feature>
<sequence>MKKLFTVLSLALGLGLASAQQVTPKATTKAAPAKEAKMQTAKPAVKAAKPAATNSAVKMKKDGTPDKRYKANEHLKKDGTPDKRYKTK</sequence>
<reference evidence="3 4" key="1">
    <citation type="submission" date="2020-11" db="EMBL/GenBank/DDBJ databases">
        <title>Kaistella gelatinilytica sp. nov., a flavobacterium isolated from Antarctic Soil.</title>
        <authorList>
            <person name="Li J."/>
        </authorList>
    </citation>
    <scope>NUCLEOTIDE SEQUENCE [LARGE SCALE GENOMIC DNA]</scope>
    <source>
        <strain evidence="3 4">G5-32</strain>
    </source>
</reference>
<evidence type="ECO:0000256" key="2">
    <source>
        <dbReference type="SAM" id="SignalP"/>
    </source>
</evidence>
<protein>
    <submittedName>
        <fullName evidence="3">Uncharacterized protein</fullName>
    </submittedName>
</protein>
<proteinExistence type="predicted"/>
<evidence type="ECO:0000256" key="1">
    <source>
        <dbReference type="SAM" id="MobiDB-lite"/>
    </source>
</evidence>
<name>A0ABS0FDL9_9FLAO</name>
<feature type="compositionally biased region" description="Low complexity" evidence="1">
    <location>
        <begin position="19"/>
        <end position="31"/>
    </location>
</feature>
<feature type="signal peptide" evidence="2">
    <location>
        <begin position="1"/>
        <end position="19"/>
    </location>
</feature>
<feature type="compositionally biased region" description="Low complexity" evidence="1">
    <location>
        <begin position="40"/>
        <end position="57"/>
    </location>
</feature>
<evidence type="ECO:0000313" key="3">
    <source>
        <dbReference type="EMBL" id="MBF8457748.1"/>
    </source>
</evidence>
<keyword evidence="2" id="KW-0732">Signal</keyword>
<keyword evidence="4" id="KW-1185">Reference proteome</keyword>
<accession>A0ABS0FDL9</accession>
<evidence type="ECO:0000313" key="4">
    <source>
        <dbReference type="Proteomes" id="UP000660070"/>
    </source>
</evidence>
<feature type="region of interest" description="Disordered" evidence="1">
    <location>
        <begin position="19"/>
        <end position="88"/>
    </location>
</feature>